<dbReference type="InterPro" id="IPR006447">
    <property type="entry name" value="Myb_dom_plants"/>
</dbReference>
<feature type="domain" description="SANT" evidence="7">
    <location>
        <begin position="47"/>
        <end position="97"/>
    </location>
</feature>
<dbReference type="InterPro" id="IPR009057">
    <property type="entry name" value="Homeodomain-like_sf"/>
</dbReference>
<evidence type="ECO:0008006" key="11">
    <source>
        <dbReference type="Google" id="ProtNLM"/>
    </source>
</evidence>
<dbReference type="GO" id="GO:0006355">
    <property type="term" value="P:regulation of DNA-templated transcription"/>
    <property type="evidence" value="ECO:0007669"/>
    <property type="project" value="UniProtKB-ARBA"/>
</dbReference>
<dbReference type="PROSITE" id="PS51293">
    <property type="entry name" value="SANT"/>
    <property type="match status" value="1"/>
</dbReference>
<dbReference type="GO" id="GO:0003677">
    <property type="term" value="F:DNA binding"/>
    <property type="evidence" value="ECO:0007669"/>
    <property type="project" value="UniProtKB-KW"/>
</dbReference>
<dbReference type="GO" id="GO:0009739">
    <property type="term" value="P:response to gibberellin"/>
    <property type="evidence" value="ECO:0007669"/>
    <property type="project" value="UniProtKB-ARBA"/>
</dbReference>
<dbReference type="CDD" id="cd00167">
    <property type="entry name" value="SANT"/>
    <property type="match status" value="1"/>
</dbReference>
<keyword evidence="5" id="KW-0539">Nucleus</keyword>
<evidence type="ECO:0000259" key="7">
    <source>
        <dbReference type="PROSITE" id="PS51293"/>
    </source>
</evidence>
<evidence type="ECO:0000259" key="6">
    <source>
        <dbReference type="PROSITE" id="PS50090"/>
    </source>
</evidence>
<evidence type="ECO:0000256" key="2">
    <source>
        <dbReference type="ARBA" id="ARBA00023015"/>
    </source>
</evidence>
<dbReference type="AlphaFoldDB" id="A0A9E7FH14"/>
<organism evidence="9 10">
    <name type="scientific">Musa troglodytarum</name>
    <name type="common">fe'i banana</name>
    <dbReference type="NCBI Taxonomy" id="320322"/>
    <lineage>
        <taxon>Eukaryota</taxon>
        <taxon>Viridiplantae</taxon>
        <taxon>Streptophyta</taxon>
        <taxon>Embryophyta</taxon>
        <taxon>Tracheophyta</taxon>
        <taxon>Spermatophyta</taxon>
        <taxon>Magnoliopsida</taxon>
        <taxon>Liliopsida</taxon>
        <taxon>Zingiberales</taxon>
        <taxon>Musaceae</taxon>
        <taxon>Musa</taxon>
    </lineage>
</organism>
<dbReference type="InterPro" id="IPR052245">
    <property type="entry name" value="Plant_Stress_Dev_TF"/>
</dbReference>
<dbReference type="PROSITE" id="PS50090">
    <property type="entry name" value="MYB_LIKE"/>
    <property type="match status" value="1"/>
</dbReference>
<dbReference type="PROSITE" id="PS51294">
    <property type="entry name" value="HTH_MYB"/>
    <property type="match status" value="1"/>
</dbReference>
<accession>A0A9E7FH14</accession>
<dbReference type="InterPro" id="IPR001005">
    <property type="entry name" value="SANT/Myb"/>
</dbReference>
<dbReference type="Proteomes" id="UP001055439">
    <property type="component" value="Chromosome 3"/>
</dbReference>
<dbReference type="InterPro" id="IPR017930">
    <property type="entry name" value="Myb_dom"/>
</dbReference>
<dbReference type="GO" id="GO:0009744">
    <property type="term" value="P:response to sucrose"/>
    <property type="evidence" value="ECO:0007669"/>
    <property type="project" value="UniProtKB-ARBA"/>
</dbReference>
<protein>
    <recommendedName>
        <fullName evidence="11">MYB transcription factor</fullName>
    </recommendedName>
</protein>
<evidence type="ECO:0000313" key="10">
    <source>
        <dbReference type="Proteomes" id="UP001055439"/>
    </source>
</evidence>
<dbReference type="Pfam" id="PF00249">
    <property type="entry name" value="Myb_DNA-binding"/>
    <property type="match status" value="1"/>
</dbReference>
<dbReference type="NCBIfam" id="TIGR01557">
    <property type="entry name" value="myb_SHAQKYF"/>
    <property type="match status" value="1"/>
</dbReference>
<dbReference type="Gene3D" id="1.10.10.60">
    <property type="entry name" value="Homeodomain-like"/>
    <property type="match status" value="1"/>
</dbReference>
<feature type="domain" description="Myb-like" evidence="6">
    <location>
        <begin position="41"/>
        <end position="93"/>
    </location>
</feature>
<dbReference type="FunFam" id="1.10.10.60:FF:000009">
    <property type="entry name" value="transcription factor MYB1R1"/>
    <property type="match status" value="1"/>
</dbReference>
<keyword evidence="3" id="KW-0238">DNA-binding</keyword>
<dbReference type="PANTHER" id="PTHR44191">
    <property type="entry name" value="TRANSCRIPTION FACTOR KUA1"/>
    <property type="match status" value="1"/>
</dbReference>
<dbReference type="SUPFAM" id="SSF46689">
    <property type="entry name" value="Homeodomain-like"/>
    <property type="match status" value="1"/>
</dbReference>
<dbReference type="SMART" id="SM00717">
    <property type="entry name" value="SANT"/>
    <property type="match status" value="1"/>
</dbReference>
<dbReference type="GO" id="GO:0005634">
    <property type="term" value="C:nucleus"/>
    <property type="evidence" value="ECO:0007669"/>
    <property type="project" value="UniProtKB-SubCell"/>
</dbReference>
<evidence type="ECO:0000259" key="8">
    <source>
        <dbReference type="PROSITE" id="PS51294"/>
    </source>
</evidence>
<dbReference type="EMBL" id="CP097505">
    <property type="protein sequence ID" value="URD94071.1"/>
    <property type="molecule type" value="Genomic_DNA"/>
</dbReference>
<evidence type="ECO:0000256" key="3">
    <source>
        <dbReference type="ARBA" id="ARBA00023125"/>
    </source>
</evidence>
<evidence type="ECO:0000313" key="9">
    <source>
        <dbReference type="EMBL" id="URD94071.1"/>
    </source>
</evidence>
<dbReference type="InterPro" id="IPR017884">
    <property type="entry name" value="SANT_dom"/>
</dbReference>
<sequence>MPAHLPRKVVTRPAKMALSRREGTLTMMILAVGGKASTSAQECRKGTAWTEDEHRLFLLGLEKYGKVDWKSISRNFVISRTPTQVASHAQKYFIRLDSINKARR</sequence>
<keyword evidence="10" id="KW-1185">Reference proteome</keyword>
<keyword evidence="4" id="KW-0804">Transcription</keyword>
<reference evidence="9" key="1">
    <citation type="submission" date="2022-05" db="EMBL/GenBank/DDBJ databases">
        <title>The Musa troglodytarum L. genome provides insights into the mechanism of non-climacteric behaviour and enrichment of carotenoids.</title>
        <authorList>
            <person name="Wang J."/>
        </authorList>
    </citation>
    <scope>NUCLEOTIDE SEQUENCE</scope>
    <source>
        <tissue evidence="9">Leaf</tissue>
    </source>
</reference>
<dbReference type="GO" id="GO:0009751">
    <property type="term" value="P:response to salicylic acid"/>
    <property type="evidence" value="ECO:0007669"/>
    <property type="project" value="TreeGrafter"/>
</dbReference>
<proteinExistence type="predicted"/>
<name>A0A9E7FH14_9LILI</name>
<dbReference type="OrthoDB" id="118550at2759"/>
<evidence type="ECO:0000256" key="5">
    <source>
        <dbReference type="ARBA" id="ARBA00023242"/>
    </source>
</evidence>
<gene>
    <name evidence="9" type="ORF">MUK42_34048</name>
</gene>
<feature type="domain" description="HTH myb-type" evidence="8">
    <location>
        <begin position="44"/>
        <end position="97"/>
    </location>
</feature>
<dbReference type="PANTHER" id="PTHR44191:SF21">
    <property type="entry name" value="TRANSCRIPTION FACTOR SRM1"/>
    <property type="match status" value="1"/>
</dbReference>
<evidence type="ECO:0000256" key="1">
    <source>
        <dbReference type="ARBA" id="ARBA00004123"/>
    </source>
</evidence>
<comment type="subcellular location">
    <subcellularLocation>
        <location evidence="1">Nucleus</location>
    </subcellularLocation>
</comment>
<evidence type="ECO:0000256" key="4">
    <source>
        <dbReference type="ARBA" id="ARBA00023163"/>
    </source>
</evidence>
<keyword evidence="2" id="KW-0805">Transcription regulation</keyword>